<dbReference type="AlphaFoldDB" id="A0A2T0UW90"/>
<reference evidence="2 3" key="1">
    <citation type="submission" date="2018-03" db="EMBL/GenBank/DDBJ databases">
        <title>Genomic Encyclopedia of Type Strains, Phase III (KMG-III): the genomes of soil and plant-associated and newly described type strains.</title>
        <authorList>
            <person name="Whitman W."/>
        </authorList>
    </citation>
    <scope>NUCLEOTIDE SEQUENCE [LARGE SCALE GENOMIC DNA]</scope>
    <source>
        <strain evidence="2 3">CGMCC 4.7067</strain>
    </source>
</reference>
<dbReference type="EMBL" id="PVTJ01000001">
    <property type="protein sequence ID" value="PRY62118.1"/>
    <property type="molecule type" value="Genomic_DNA"/>
</dbReference>
<proteinExistence type="predicted"/>
<evidence type="ECO:0000313" key="3">
    <source>
        <dbReference type="Proteomes" id="UP000238176"/>
    </source>
</evidence>
<evidence type="ECO:0000256" key="1">
    <source>
        <dbReference type="SAM" id="Phobius"/>
    </source>
</evidence>
<evidence type="ECO:0000313" key="2">
    <source>
        <dbReference type="EMBL" id="PRY62118.1"/>
    </source>
</evidence>
<protein>
    <submittedName>
        <fullName evidence="2">Uncharacterized protein</fullName>
    </submittedName>
</protein>
<dbReference type="Proteomes" id="UP000238176">
    <property type="component" value="Unassembled WGS sequence"/>
</dbReference>
<feature type="transmembrane region" description="Helical" evidence="1">
    <location>
        <begin position="12"/>
        <end position="35"/>
    </location>
</feature>
<feature type="transmembrane region" description="Helical" evidence="1">
    <location>
        <begin position="83"/>
        <end position="102"/>
    </location>
</feature>
<accession>A0A2T0UW90</accession>
<comment type="caution">
    <text evidence="2">The sequence shown here is derived from an EMBL/GenBank/DDBJ whole genome shotgun (WGS) entry which is preliminary data.</text>
</comment>
<keyword evidence="1" id="KW-0472">Membrane</keyword>
<sequence length="315" mass="33845">MERAVLSALLPVVVLSATLVALFGVVLPLLLLGPVLASRTRPQPQQLLFAVVLLIPTVAIGSVFLSWWAIGWLDRYGVSAPELTGIALVVAAVIGLMAPLRLPGGSGPFWLKPLLGLASGVLVPMTIIWTVDAGLHELAAAGIGLLVLVVLVVFFRVIAKPIADRRQAKQVRTSVRRFQGQLVDVADAAWSLASARGDANRIVLTYNGEHDGKPVGAALMLKRDMEWVPQARENESAVFELARGLNGQPTEAVLAQQRIGTPATLTMRIPGTTILSIRETVADTLSWVEFVSKLELTDADELLKRQQPDAQDAKE</sequence>
<organism evidence="2 3">
    <name type="scientific">Glycomyces artemisiae</name>
    <dbReference type="NCBI Taxonomy" id="1076443"/>
    <lineage>
        <taxon>Bacteria</taxon>
        <taxon>Bacillati</taxon>
        <taxon>Actinomycetota</taxon>
        <taxon>Actinomycetes</taxon>
        <taxon>Glycomycetales</taxon>
        <taxon>Glycomycetaceae</taxon>
        <taxon>Glycomyces</taxon>
    </lineage>
</organism>
<feature type="transmembrane region" description="Helical" evidence="1">
    <location>
        <begin position="114"/>
        <end position="132"/>
    </location>
</feature>
<keyword evidence="3" id="KW-1185">Reference proteome</keyword>
<keyword evidence="1" id="KW-0812">Transmembrane</keyword>
<gene>
    <name evidence="2" type="ORF">B0I28_101445</name>
</gene>
<feature type="transmembrane region" description="Helical" evidence="1">
    <location>
        <begin position="138"/>
        <end position="159"/>
    </location>
</feature>
<name>A0A2T0UW90_9ACTN</name>
<feature type="transmembrane region" description="Helical" evidence="1">
    <location>
        <begin position="47"/>
        <end position="71"/>
    </location>
</feature>
<keyword evidence="1" id="KW-1133">Transmembrane helix</keyword>